<protein>
    <recommendedName>
        <fullName evidence="3 8">3-deoxy-D-manno-octulosonic acid transferase</fullName>
        <shortName evidence="8">Kdo transferase</shortName>
        <ecNumber evidence="2 8">2.4.99.12</ecNumber>
    </recommendedName>
    <alternativeName>
        <fullName evidence="5 8">Lipid IV(A) 3-deoxy-D-manno-octulosonic acid transferase</fullName>
    </alternativeName>
</protein>
<evidence type="ECO:0000259" key="9">
    <source>
        <dbReference type="Pfam" id="PF04413"/>
    </source>
</evidence>
<evidence type="ECO:0000256" key="7">
    <source>
        <dbReference type="PIRSR" id="PIRSR639901-1"/>
    </source>
</evidence>
<evidence type="ECO:0000256" key="1">
    <source>
        <dbReference type="ARBA" id="ARBA00004713"/>
    </source>
</evidence>
<dbReference type="PANTHER" id="PTHR42755">
    <property type="entry name" value="3-DEOXY-MANNO-OCTULOSONATE CYTIDYLYLTRANSFERASE"/>
    <property type="match status" value="1"/>
</dbReference>
<dbReference type="InterPro" id="IPR007507">
    <property type="entry name" value="Glycos_transf_N"/>
</dbReference>
<reference evidence="10 11" key="1">
    <citation type="submission" date="2014-08" db="EMBL/GenBank/DDBJ databases">
        <title>Porphyromonas gulae strain:COT-052_OH1451 Genome sequencing.</title>
        <authorList>
            <person name="Wallis C."/>
            <person name="Deusch O."/>
            <person name="O'Flynn C."/>
            <person name="Davis I."/>
            <person name="Jospin G."/>
            <person name="Darling A.E."/>
            <person name="Coil D.A."/>
            <person name="Alexiev A."/>
            <person name="Horsfall A."/>
            <person name="Kirkwood N."/>
            <person name="Harris S."/>
            <person name="Eisen J.A."/>
        </authorList>
    </citation>
    <scope>NUCLEOTIDE SEQUENCE [LARGE SCALE GENOMIC DNA]</scope>
    <source>
        <strain evidence="11">COT-052 OH1451</strain>
    </source>
</reference>
<keyword evidence="4 8" id="KW-0808">Transferase</keyword>
<dbReference type="EMBL" id="JRAI01000084">
    <property type="protein sequence ID" value="KGN83669.1"/>
    <property type="molecule type" value="Genomic_DNA"/>
</dbReference>
<accession>A0A0A2F5D9</accession>
<dbReference type="Gene3D" id="3.40.50.2000">
    <property type="entry name" value="Glycogen Phosphorylase B"/>
    <property type="match status" value="1"/>
</dbReference>
<comment type="caution">
    <text evidence="10">The sequence shown here is derived from an EMBL/GenBank/DDBJ whole genome shotgun (WGS) entry which is preliminary data.</text>
</comment>
<dbReference type="SUPFAM" id="SSF53756">
    <property type="entry name" value="UDP-Glycosyltransferase/glycogen phosphorylase"/>
    <property type="match status" value="1"/>
</dbReference>
<evidence type="ECO:0000313" key="11">
    <source>
        <dbReference type="Proteomes" id="UP000030130"/>
    </source>
</evidence>
<evidence type="ECO:0000256" key="2">
    <source>
        <dbReference type="ARBA" id="ARBA00012621"/>
    </source>
</evidence>
<organism evidence="10 11">
    <name type="scientific">Porphyromonas gulae</name>
    <dbReference type="NCBI Taxonomy" id="111105"/>
    <lineage>
        <taxon>Bacteria</taxon>
        <taxon>Pseudomonadati</taxon>
        <taxon>Bacteroidota</taxon>
        <taxon>Bacteroidia</taxon>
        <taxon>Bacteroidales</taxon>
        <taxon>Porphyromonadaceae</taxon>
        <taxon>Porphyromonas</taxon>
    </lineage>
</organism>
<dbReference type="STRING" id="111105.HR09_04725"/>
<comment type="function">
    <text evidence="8">Involved in lipopolysaccharide (LPS) biosynthesis. Catalyzes the transfer of 3-deoxy-D-manno-octulosonate (Kdo) residue(s) from CMP-Kdo to lipid IV(A), the tetraacyldisaccharide-1,4'-bisphosphate precursor of lipid A.</text>
</comment>
<gene>
    <name evidence="10" type="ORF">HR08_10685</name>
</gene>
<evidence type="ECO:0000256" key="8">
    <source>
        <dbReference type="RuleBase" id="RU365103"/>
    </source>
</evidence>
<dbReference type="RefSeq" id="WP_039422354.1">
    <property type="nucleotide sequence ID" value="NZ_JRAI01000084.1"/>
</dbReference>
<dbReference type="InterPro" id="IPR038107">
    <property type="entry name" value="Glycos_transf_N_sf"/>
</dbReference>
<comment type="subcellular location">
    <subcellularLocation>
        <location evidence="8">Cell membrane</location>
    </subcellularLocation>
</comment>
<evidence type="ECO:0000256" key="4">
    <source>
        <dbReference type="ARBA" id="ARBA00022679"/>
    </source>
</evidence>
<dbReference type="Pfam" id="PF04413">
    <property type="entry name" value="Glycos_transf_N"/>
    <property type="match status" value="1"/>
</dbReference>
<dbReference type="GO" id="GO:0005886">
    <property type="term" value="C:plasma membrane"/>
    <property type="evidence" value="ECO:0007669"/>
    <property type="project" value="UniProtKB-SubCell"/>
</dbReference>
<keyword evidence="8" id="KW-0448">Lipopolysaccharide biosynthesis</keyword>
<evidence type="ECO:0000256" key="5">
    <source>
        <dbReference type="ARBA" id="ARBA00031445"/>
    </source>
</evidence>
<comment type="pathway">
    <text evidence="1 8">Bacterial outer membrane biogenesis; LPS core biosynthesis.</text>
</comment>
<comment type="similarity">
    <text evidence="8">Belongs to the glycosyltransferase group 1 family.</text>
</comment>
<evidence type="ECO:0000256" key="3">
    <source>
        <dbReference type="ARBA" id="ARBA00019077"/>
    </source>
</evidence>
<keyword evidence="8" id="KW-1003">Cell membrane</keyword>
<comment type="catalytic activity">
    <reaction evidence="6 8">
        <text>lipid IVA (E. coli) + CMP-3-deoxy-beta-D-manno-octulosonate = alpha-Kdo-(2-&gt;6)-lipid IVA (E. coli) + CMP + H(+)</text>
        <dbReference type="Rhea" id="RHEA:28066"/>
        <dbReference type="ChEBI" id="CHEBI:15378"/>
        <dbReference type="ChEBI" id="CHEBI:58603"/>
        <dbReference type="ChEBI" id="CHEBI:60364"/>
        <dbReference type="ChEBI" id="CHEBI:60377"/>
        <dbReference type="ChEBI" id="CHEBI:85987"/>
        <dbReference type="EC" id="2.4.99.12"/>
    </reaction>
</comment>
<dbReference type="Proteomes" id="UP000030130">
    <property type="component" value="Unassembled WGS sequence"/>
</dbReference>
<dbReference type="GO" id="GO:0009244">
    <property type="term" value="P:lipopolysaccharide core region biosynthetic process"/>
    <property type="evidence" value="ECO:0007669"/>
    <property type="project" value="UniProtKB-UniRule"/>
</dbReference>
<keyword evidence="8" id="KW-0472">Membrane</keyword>
<dbReference type="OrthoDB" id="9789797at2"/>
<dbReference type="EC" id="2.4.99.12" evidence="2 8"/>
<dbReference type="eggNOG" id="COG1519">
    <property type="taxonomic scope" value="Bacteria"/>
</dbReference>
<dbReference type="UniPathway" id="UPA00958"/>
<evidence type="ECO:0000256" key="6">
    <source>
        <dbReference type="ARBA" id="ARBA00049183"/>
    </source>
</evidence>
<dbReference type="PANTHER" id="PTHR42755:SF1">
    <property type="entry name" value="3-DEOXY-D-MANNO-OCTULOSONIC ACID TRANSFERASE, MITOCHONDRIAL-RELATED"/>
    <property type="match status" value="1"/>
</dbReference>
<dbReference type="GO" id="GO:0043842">
    <property type="term" value="F:Kdo transferase activity"/>
    <property type="evidence" value="ECO:0007669"/>
    <property type="project" value="UniProtKB-EC"/>
</dbReference>
<proteinExistence type="inferred from homology"/>
<dbReference type="Gene3D" id="3.40.50.11720">
    <property type="entry name" value="3-Deoxy-D-manno-octulosonic-acid transferase, N-terminal domain"/>
    <property type="match status" value="1"/>
</dbReference>
<dbReference type="InterPro" id="IPR039901">
    <property type="entry name" value="Kdotransferase"/>
</dbReference>
<evidence type="ECO:0000313" key="10">
    <source>
        <dbReference type="EMBL" id="KGN83669.1"/>
    </source>
</evidence>
<dbReference type="GO" id="GO:0009245">
    <property type="term" value="P:lipid A biosynthetic process"/>
    <property type="evidence" value="ECO:0007669"/>
    <property type="project" value="TreeGrafter"/>
</dbReference>
<feature type="active site" description="Proton acceptor" evidence="7">
    <location>
        <position position="60"/>
    </location>
</feature>
<name>A0A0A2F5D9_9PORP</name>
<sequence>MRFLFSLIGLVYSSLIKLAVPFNPKARMMVRGRWKVWRRLREGIVPGGRYIWFHAASLGEFEQGRPMIERIRSEYPDYRIVLTFFSPSGYEVRKNYEGADVIVYLPADRLARVRKFLDLVKPEMAIFIKYDFWPCFLTELERRQIPTYLVSSIFRPSQLFFRWYGGAYKRLLHCFTHIFVQDEASRLLLEKHGIDHVSVAGDTRFDRVISVYEARKSLPLIERFAASVPEDGLVIVGGSSWPPDEEILVRYFNRNPKIKLILAPHEIDKEHLLQIISHIRRPFIRLSEATESDIARQDCLIVDSFGLLSSIYRYGQVAFIGGGFGKGIHNTPEAAVYGIPVIFGPRYEKFKEARELIDVGGGFSVSSAEEFGSLIERLQTDKIYRDAASHAAADYIRSNAGATEYIIRQIMK</sequence>
<dbReference type="AlphaFoldDB" id="A0A0A2F5D9"/>
<feature type="domain" description="3-deoxy-D-manno-octulosonic-acid transferase N-terminal" evidence="9">
    <location>
        <begin position="48"/>
        <end position="206"/>
    </location>
</feature>